<organism evidence="2 3">
    <name type="scientific">Heterorhabditis bacteriophora</name>
    <name type="common">Entomopathogenic nematode worm</name>
    <dbReference type="NCBI Taxonomy" id="37862"/>
    <lineage>
        <taxon>Eukaryota</taxon>
        <taxon>Metazoa</taxon>
        <taxon>Ecdysozoa</taxon>
        <taxon>Nematoda</taxon>
        <taxon>Chromadorea</taxon>
        <taxon>Rhabditida</taxon>
        <taxon>Rhabditina</taxon>
        <taxon>Rhabditomorpha</taxon>
        <taxon>Strongyloidea</taxon>
        <taxon>Heterorhabditidae</taxon>
        <taxon>Heterorhabditis</taxon>
    </lineage>
</organism>
<evidence type="ECO:0000256" key="1">
    <source>
        <dbReference type="SAM" id="MobiDB-lite"/>
    </source>
</evidence>
<feature type="region of interest" description="Disordered" evidence="1">
    <location>
        <begin position="57"/>
        <end position="100"/>
    </location>
</feature>
<accession>A0A1I7XH99</accession>
<dbReference type="AlphaFoldDB" id="A0A1I7XH99"/>
<feature type="compositionally biased region" description="Basic and acidic residues" evidence="1">
    <location>
        <begin position="69"/>
        <end position="85"/>
    </location>
</feature>
<reference evidence="3" key="1">
    <citation type="submission" date="2016-11" db="UniProtKB">
        <authorList>
            <consortium name="WormBaseParasite"/>
        </authorList>
    </citation>
    <scope>IDENTIFICATION</scope>
</reference>
<evidence type="ECO:0000313" key="3">
    <source>
        <dbReference type="WBParaSite" id="Hba_17123"/>
    </source>
</evidence>
<keyword evidence="2" id="KW-1185">Reference proteome</keyword>
<dbReference type="WBParaSite" id="Hba_17123">
    <property type="protein sequence ID" value="Hba_17123"/>
    <property type="gene ID" value="Hba_17123"/>
</dbReference>
<dbReference type="Proteomes" id="UP000095283">
    <property type="component" value="Unplaced"/>
</dbReference>
<name>A0A1I7XH99_HETBA</name>
<protein>
    <submittedName>
        <fullName evidence="3">IBB domain-containing protein</fullName>
    </submittedName>
</protein>
<evidence type="ECO:0000313" key="2">
    <source>
        <dbReference type="Proteomes" id="UP000095283"/>
    </source>
</evidence>
<sequence length="271" mass="31557">MRTETSMMASPIGKTYVTNRRAKVAKNVHYSQPSNSDSDDQNILNETFEEVDGLRMNQSMQERHRRMSSRVERDVREKEQKDRAQKLNRIKNSPNDDAKSKSIVHQLLEAQRRTKIAVTNCFDHQTVLDIIGSGCVEKETMQDMAVAIDTASMVYGFRVDKTHIDAQDTRITFIKGKQGSTKAKAYDLENEDNEQSSSREQFVIEGNDGRKEEKEKTRIKRMKVGKMLIEDEDVLEMASEEYIENDYYQRVSYHFFKFYFYLFLTLIAVSL</sequence>
<proteinExistence type="predicted"/>